<keyword evidence="2" id="KW-1185">Reference proteome</keyword>
<sequence length="110" mass="12470">MCYPTVKNSKTSKAANAGCYYLNVGEKFLRHCFLQASNPATSSNRFKGQPVCTLTTELGVWRGVGLGLVFRNKRREKRLQLWIVLKYFKLKISYIISSGFQGLSPWNLSS</sequence>
<proteinExistence type="predicted"/>
<evidence type="ECO:0000313" key="2">
    <source>
        <dbReference type="Proteomes" id="UP000499080"/>
    </source>
</evidence>
<dbReference type="EMBL" id="BGPR01012595">
    <property type="protein sequence ID" value="GBN56807.1"/>
    <property type="molecule type" value="Genomic_DNA"/>
</dbReference>
<gene>
    <name evidence="1" type="ORF">AVEN_132266_1</name>
</gene>
<name>A0A4Y2Q2M2_ARAVE</name>
<dbReference type="Proteomes" id="UP000499080">
    <property type="component" value="Unassembled WGS sequence"/>
</dbReference>
<protein>
    <submittedName>
        <fullName evidence="1">Uncharacterized protein</fullName>
    </submittedName>
</protein>
<evidence type="ECO:0000313" key="1">
    <source>
        <dbReference type="EMBL" id="GBN56807.1"/>
    </source>
</evidence>
<dbReference type="AlphaFoldDB" id="A0A4Y2Q2M2"/>
<reference evidence="1 2" key="1">
    <citation type="journal article" date="2019" name="Sci. Rep.">
        <title>Orb-weaving spider Araneus ventricosus genome elucidates the spidroin gene catalogue.</title>
        <authorList>
            <person name="Kono N."/>
            <person name="Nakamura H."/>
            <person name="Ohtoshi R."/>
            <person name="Moran D.A.P."/>
            <person name="Shinohara A."/>
            <person name="Yoshida Y."/>
            <person name="Fujiwara M."/>
            <person name="Mori M."/>
            <person name="Tomita M."/>
            <person name="Arakawa K."/>
        </authorList>
    </citation>
    <scope>NUCLEOTIDE SEQUENCE [LARGE SCALE GENOMIC DNA]</scope>
</reference>
<comment type="caution">
    <text evidence="1">The sequence shown here is derived from an EMBL/GenBank/DDBJ whole genome shotgun (WGS) entry which is preliminary data.</text>
</comment>
<organism evidence="1 2">
    <name type="scientific">Araneus ventricosus</name>
    <name type="common">Orbweaver spider</name>
    <name type="synonym">Epeira ventricosa</name>
    <dbReference type="NCBI Taxonomy" id="182803"/>
    <lineage>
        <taxon>Eukaryota</taxon>
        <taxon>Metazoa</taxon>
        <taxon>Ecdysozoa</taxon>
        <taxon>Arthropoda</taxon>
        <taxon>Chelicerata</taxon>
        <taxon>Arachnida</taxon>
        <taxon>Araneae</taxon>
        <taxon>Araneomorphae</taxon>
        <taxon>Entelegynae</taxon>
        <taxon>Araneoidea</taxon>
        <taxon>Araneidae</taxon>
        <taxon>Araneus</taxon>
    </lineage>
</organism>
<accession>A0A4Y2Q2M2</accession>